<evidence type="ECO:0000313" key="2">
    <source>
        <dbReference type="Proteomes" id="UP000015527"/>
    </source>
</evidence>
<dbReference type="InterPro" id="IPR038301">
    <property type="entry name" value="AraC-like_sf"/>
</dbReference>
<dbReference type="InterPro" id="IPR010848">
    <property type="entry name" value="DUF1465"/>
</dbReference>
<keyword evidence="2" id="KW-1185">Reference proteome</keyword>
<dbReference type="Proteomes" id="UP000015527">
    <property type="component" value="Unassembled WGS sequence"/>
</dbReference>
<dbReference type="eggNOG" id="COG5317">
    <property type="taxonomic scope" value="Bacteria"/>
</dbReference>
<dbReference type="OrthoDB" id="9799531at2"/>
<accession>T0HT28</accession>
<organism evidence="1 2">
    <name type="scientific">Novosphingobium lindaniclasticum LE124</name>
    <dbReference type="NCBI Taxonomy" id="1096930"/>
    <lineage>
        <taxon>Bacteria</taxon>
        <taxon>Pseudomonadati</taxon>
        <taxon>Pseudomonadota</taxon>
        <taxon>Alphaproteobacteria</taxon>
        <taxon>Sphingomonadales</taxon>
        <taxon>Sphingomonadaceae</taxon>
        <taxon>Novosphingobium</taxon>
    </lineage>
</organism>
<reference evidence="1 2" key="1">
    <citation type="journal article" date="2013" name="Genome Announc.">
        <title>Genome Sequence of Novosphingobium lindaniclasticum LE124T, Isolated from a Hexachlorocyclohexane Dumpsite.</title>
        <authorList>
            <person name="Saxena A."/>
            <person name="Nayyar N."/>
            <person name="Sangwan N."/>
            <person name="Kumari R."/>
            <person name="Khurana J.P."/>
            <person name="Lal R."/>
        </authorList>
    </citation>
    <scope>NUCLEOTIDE SEQUENCE [LARGE SCALE GENOMIC DNA]</scope>
    <source>
        <strain evidence="1 2">LE124</strain>
    </source>
</reference>
<dbReference type="EMBL" id="ATHL01000011">
    <property type="protein sequence ID" value="EQB19526.1"/>
    <property type="molecule type" value="Genomic_DNA"/>
</dbReference>
<proteinExistence type="predicted"/>
<dbReference type="Gene3D" id="1.10.8.930">
    <property type="entry name" value="Protein of unknown function DUF1465"/>
    <property type="match status" value="1"/>
</dbReference>
<comment type="caution">
    <text evidence="1">The sequence shown here is derived from an EMBL/GenBank/DDBJ whole genome shotgun (WGS) entry which is preliminary data.</text>
</comment>
<dbReference type="PATRIC" id="fig|1096930.3.peg.207"/>
<dbReference type="RefSeq" id="WP_021232202.1">
    <property type="nucleotide sequence ID" value="NZ_ATHL01000011.1"/>
</dbReference>
<dbReference type="AlphaFoldDB" id="T0HT28"/>
<evidence type="ECO:0000313" key="1">
    <source>
        <dbReference type="EMBL" id="EQB19526.1"/>
    </source>
</evidence>
<sequence length="160" mass="17653">MFNSATISPRIVEALYCEALLLADEVRQAFASPPGGEAAPESDQTGAACGPVGPGRLALSSEGLRTSTRMMHAIAWLLNHRAYFLGEIDHVQLRRNGRLSPTLRHSEKGQLRPDVVDLVQATQRFYDRLLRLEGCWGLYDKAEPSAIERLRRGIEGRLAG</sequence>
<name>T0HT28_9SPHN</name>
<dbReference type="Pfam" id="PF07323">
    <property type="entry name" value="DUF1465"/>
    <property type="match status" value="1"/>
</dbReference>
<protein>
    <submittedName>
        <fullName evidence="1">Uncharacterized protein</fullName>
    </submittedName>
</protein>
<gene>
    <name evidence="1" type="ORF">L284_01040</name>
</gene>